<dbReference type="PANTHER" id="PTHR45908">
    <property type="entry name" value="PROTEIN CBG11750-RELATED"/>
    <property type="match status" value="1"/>
</dbReference>
<dbReference type="AlphaFoldDB" id="A0A8S1GNS7"/>
<dbReference type="InterPro" id="IPR002921">
    <property type="entry name" value="Fungal_lipase-type"/>
</dbReference>
<reference evidence="3" key="1">
    <citation type="submission" date="2020-10" db="EMBL/GenBank/DDBJ databases">
        <authorList>
            <person name="Kikuchi T."/>
        </authorList>
    </citation>
    <scope>NUCLEOTIDE SEQUENCE</scope>
    <source>
        <strain evidence="3">NKZ352</strain>
    </source>
</reference>
<evidence type="ECO:0000313" key="3">
    <source>
        <dbReference type="EMBL" id="CAD6185267.1"/>
    </source>
</evidence>
<feature type="chain" id="PRO_5035818918" description="Fungal lipase-type domain-containing protein" evidence="1">
    <location>
        <begin position="20"/>
        <end position="303"/>
    </location>
</feature>
<protein>
    <recommendedName>
        <fullName evidence="2">Fungal lipase-type domain-containing protein</fullName>
    </recommendedName>
</protein>
<dbReference type="OrthoDB" id="5866690at2759"/>
<keyword evidence="1" id="KW-0732">Signal</keyword>
<dbReference type="EMBL" id="CAJGYM010000002">
    <property type="protein sequence ID" value="CAD6185267.1"/>
    <property type="molecule type" value="Genomic_DNA"/>
</dbReference>
<dbReference type="Proteomes" id="UP000835052">
    <property type="component" value="Unassembled WGS sequence"/>
</dbReference>
<dbReference type="CDD" id="cd00519">
    <property type="entry name" value="Lipase_3"/>
    <property type="match status" value="1"/>
</dbReference>
<feature type="signal peptide" evidence="1">
    <location>
        <begin position="1"/>
        <end position="19"/>
    </location>
</feature>
<proteinExistence type="predicted"/>
<comment type="caution">
    <text evidence="3">The sequence shown here is derived from an EMBL/GenBank/DDBJ whole genome shotgun (WGS) entry which is preliminary data.</text>
</comment>
<dbReference type="PANTHER" id="PTHR45908:SF8">
    <property type="entry name" value="FUNGAL LIPASE-LIKE DOMAIN-CONTAINING PROTEIN"/>
    <property type="match status" value="1"/>
</dbReference>
<organism evidence="3 4">
    <name type="scientific">Caenorhabditis auriculariae</name>
    <dbReference type="NCBI Taxonomy" id="2777116"/>
    <lineage>
        <taxon>Eukaryota</taxon>
        <taxon>Metazoa</taxon>
        <taxon>Ecdysozoa</taxon>
        <taxon>Nematoda</taxon>
        <taxon>Chromadorea</taxon>
        <taxon>Rhabditida</taxon>
        <taxon>Rhabditina</taxon>
        <taxon>Rhabditomorpha</taxon>
        <taxon>Rhabditoidea</taxon>
        <taxon>Rhabditidae</taxon>
        <taxon>Peloderinae</taxon>
        <taxon>Caenorhabditis</taxon>
    </lineage>
</organism>
<evidence type="ECO:0000313" key="4">
    <source>
        <dbReference type="Proteomes" id="UP000835052"/>
    </source>
</evidence>
<evidence type="ECO:0000259" key="2">
    <source>
        <dbReference type="Pfam" id="PF01764"/>
    </source>
</evidence>
<keyword evidence="4" id="KW-1185">Reference proteome</keyword>
<name>A0A8S1GNS7_9PELO</name>
<sequence>MRSLAVLVALTLVATSIQAPWMQEASYTDAFARSQMLPLAAAAYASAPQTCLTNKFTNAQLKRQITVKCDGFKGDDCSGYTAALHTEKAIVVSFRGTQGFLQLVSEADKSVFQFQSPWVAGGKVSKYFADGFLKVWNSGMKDDFIDLQSKNPGYQIWVTGHSLGGSMASLAASYIVNSKLAAGSNVYLVTYGQPRTGNKAFSSAHDSQFAYSYRVTHYRDVVPHIPNENFEGYYHHKSEVYYKNNMKSGASFTICTADEDSKCSDGLWITTSITDHLHYFNIDVSDYGAKRMQMNKKIKIFSE</sequence>
<feature type="domain" description="Fungal lipase-type" evidence="2">
    <location>
        <begin position="91"/>
        <end position="229"/>
    </location>
</feature>
<dbReference type="InterPro" id="IPR029058">
    <property type="entry name" value="AB_hydrolase_fold"/>
</dbReference>
<dbReference type="GO" id="GO:0006629">
    <property type="term" value="P:lipid metabolic process"/>
    <property type="evidence" value="ECO:0007669"/>
    <property type="project" value="InterPro"/>
</dbReference>
<dbReference type="Gene3D" id="3.40.50.1820">
    <property type="entry name" value="alpha/beta hydrolase"/>
    <property type="match status" value="1"/>
</dbReference>
<accession>A0A8S1GNS7</accession>
<gene>
    <name evidence="3" type="ORF">CAUJ_LOCUS1186</name>
</gene>
<dbReference type="Pfam" id="PF01764">
    <property type="entry name" value="Lipase_3"/>
    <property type="match status" value="1"/>
</dbReference>
<dbReference type="SUPFAM" id="SSF53474">
    <property type="entry name" value="alpha/beta-Hydrolases"/>
    <property type="match status" value="1"/>
</dbReference>
<evidence type="ECO:0000256" key="1">
    <source>
        <dbReference type="SAM" id="SignalP"/>
    </source>
</evidence>